<evidence type="ECO:0000256" key="1">
    <source>
        <dbReference type="SAM" id="SignalP"/>
    </source>
</evidence>
<gene>
    <name evidence="2" type="ORF">PCL1606_26380</name>
</gene>
<sequence length="66" mass="6824">MKTSRIKVALIAATLALSACSGTPTSHACYSDACKLGGHYTQLDSGSRASALGNSYNEYGSSLLHD</sequence>
<dbReference type="Proteomes" id="UP000032748">
    <property type="component" value="Chromosome"/>
</dbReference>
<evidence type="ECO:0000313" key="2">
    <source>
        <dbReference type="EMBL" id="AKA24089.1"/>
    </source>
</evidence>
<evidence type="ECO:0000313" key="3">
    <source>
        <dbReference type="Proteomes" id="UP000032748"/>
    </source>
</evidence>
<dbReference type="AlphaFoldDB" id="A0A0D5XZE0"/>
<dbReference type="OrthoDB" id="7026709at2"/>
<feature type="chain" id="PRO_5002299314" description="Lipoprotein" evidence="1">
    <location>
        <begin position="29"/>
        <end position="66"/>
    </location>
</feature>
<keyword evidence="1" id="KW-0732">Signal</keyword>
<dbReference type="EMBL" id="CP011110">
    <property type="protein sequence ID" value="AKA24089.1"/>
    <property type="molecule type" value="Genomic_DNA"/>
</dbReference>
<dbReference type="KEGG" id="pcz:PCL1606_26380"/>
<dbReference type="PROSITE" id="PS51257">
    <property type="entry name" value="PROKAR_LIPOPROTEIN"/>
    <property type="match status" value="1"/>
</dbReference>
<dbReference type="PATRIC" id="fig|587753.10.peg.2631"/>
<reference evidence="2 3" key="1">
    <citation type="journal article" date="2015" name="Mol. Plant Microbe Interact.">
        <title>Comparative Genomic Analysis of Pseudomonas chlororaphis PCL1606 Reveals New Insight into Antifungal Compounds Involved in Biocontrol.</title>
        <authorList>
            <person name="Calderon C.E."/>
            <person name="Ramos C."/>
            <person name="de Vicente A."/>
            <person name="Cazorla F.M."/>
        </authorList>
    </citation>
    <scope>NUCLEOTIDE SEQUENCE [LARGE SCALE GENOMIC DNA]</scope>
    <source>
        <strain evidence="2 3">PCL1606</strain>
    </source>
</reference>
<feature type="signal peptide" evidence="1">
    <location>
        <begin position="1"/>
        <end position="28"/>
    </location>
</feature>
<name>A0A0D5XZE0_9PSED</name>
<accession>A0A0D5XZE0</accession>
<organism evidence="2 3">
    <name type="scientific">Pseudomonas chlororaphis</name>
    <dbReference type="NCBI Taxonomy" id="587753"/>
    <lineage>
        <taxon>Bacteria</taxon>
        <taxon>Pseudomonadati</taxon>
        <taxon>Pseudomonadota</taxon>
        <taxon>Gammaproteobacteria</taxon>
        <taxon>Pseudomonadales</taxon>
        <taxon>Pseudomonadaceae</taxon>
        <taxon>Pseudomonas</taxon>
    </lineage>
</organism>
<dbReference type="RefSeq" id="WP_044463521.1">
    <property type="nucleotide sequence ID" value="NZ_CP011110.1"/>
</dbReference>
<proteinExistence type="predicted"/>
<protein>
    <recommendedName>
        <fullName evidence="4">Lipoprotein</fullName>
    </recommendedName>
</protein>
<evidence type="ECO:0008006" key="4">
    <source>
        <dbReference type="Google" id="ProtNLM"/>
    </source>
</evidence>